<evidence type="ECO:0000259" key="6">
    <source>
        <dbReference type="Pfam" id="PF04116"/>
    </source>
</evidence>
<feature type="transmembrane region" description="Helical" evidence="5">
    <location>
        <begin position="20"/>
        <end position="35"/>
    </location>
</feature>
<sequence>MEKVLDFFKDFIYFEILDKWGGPVLAASFLLLFLAETYRRLRKLKAERWKRIKRNIGIAFTAVMALRLALIPALIYLSVLAENSNFGLLNWLSLPVWLEFLCGFLLLDYGNYLWHLLNHQVNFLWRFHNIHHIDLDLDVTTAVRFHFGEIFLSVFFRGFIILLIGPAYWLILIYEVVFETATLFHHSNWRIPFKFEKVISNIIVTPRMHGVHHSIVHRETNSNYSIIFNIWDRLHHSLRLNIHQDEINIGVPSYREPEEQNIKNLLLMPFNKPRPWILPNGSVPEREEKGNKDVLMP</sequence>
<evidence type="ECO:0000256" key="1">
    <source>
        <dbReference type="ARBA" id="ARBA00004370"/>
    </source>
</evidence>
<reference evidence="7 8" key="1">
    <citation type="submission" date="2023-09" db="EMBL/GenBank/DDBJ databases">
        <authorList>
            <person name="Rey-Velasco X."/>
        </authorList>
    </citation>
    <scope>NUCLEOTIDE SEQUENCE [LARGE SCALE GENOMIC DNA]</scope>
    <source>
        <strain evidence="7 8">F117</strain>
    </source>
</reference>
<protein>
    <submittedName>
        <fullName evidence="7">Sterol desaturase family protein</fullName>
    </submittedName>
</protein>
<name>A0ABU3D2V0_9FLAO</name>
<evidence type="ECO:0000256" key="5">
    <source>
        <dbReference type="SAM" id="Phobius"/>
    </source>
</evidence>
<keyword evidence="2 5" id="KW-0812">Transmembrane</keyword>
<dbReference type="Pfam" id="PF04116">
    <property type="entry name" value="FA_hydroxylase"/>
    <property type="match status" value="1"/>
</dbReference>
<gene>
    <name evidence="7" type="ORF">RM539_04565</name>
</gene>
<dbReference type="RefSeq" id="WP_311502251.1">
    <property type="nucleotide sequence ID" value="NZ_JAVRHK010000002.1"/>
</dbReference>
<keyword evidence="4 5" id="KW-0472">Membrane</keyword>
<dbReference type="PANTHER" id="PTHR11863">
    <property type="entry name" value="STEROL DESATURASE"/>
    <property type="match status" value="1"/>
</dbReference>
<evidence type="ECO:0000313" key="7">
    <source>
        <dbReference type="EMBL" id="MDT0675857.1"/>
    </source>
</evidence>
<dbReference type="Proteomes" id="UP001262582">
    <property type="component" value="Unassembled WGS sequence"/>
</dbReference>
<comment type="caution">
    <text evidence="7">The sequence shown here is derived from an EMBL/GenBank/DDBJ whole genome shotgun (WGS) entry which is preliminary data.</text>
</comment>
<evidence type="ECO:0000256" key="3">
    <source>
        <dbReference type="ARBA" id="ARBA00022989"/>
    </source>
</evidence>
<evidence type="ECO:0000313" key="8">
    <source>
        <dbReference type="Proteomes" id="UP001262582"/>
    </source>
</evidence>
<evidence type="ECO:0000256" key="2">
    <source>
        <dbReference type="ARBA" id="ARBA00022692"/>
    </source>
</evidence>
<proteinExistence type="predicted"/>
<feature type="transmembrane region" description="Helical" evidence="5">
    <location>
        <begin position="154"/>
        <end position="174"/>
    </location>
</feature>
<comment type="subcellular location">
    <subcellularLocation>
        <location evidence="1">Membrane</location>
    </subcellularLocation>
</comment>
<keyword evidence="8" id="KW-1185">Reference proteome</keyword>
<evidence type="ECO:0000256" key="4">
    <source>
        <dbReference type="ARBA" id="ARBA00023136"/>
    </source>
</evidence>
<dbReference type="InterPro" id="IPR050307">
    <property type="entry name" value="Sterol_Desaturase_Related"/>
</dbReference>
<dbReference type="EMBL" id="JAVRHK010000002">
    <property type="protein sequence ID" value="MDT0675857.1"/>
    <property type="molecule type" value="Genomic_DNA"/>
</dbReference>
<feature type="domain" description="Fatty acid hydroxylase" evidence="6">
    <location>
        <begin position="100"/>
        <end position="236"/>
    </location>
</feature>
<accession>A0ABU3D2V0</accession>
<organism evidence="7 8">
    <name type="scientific">Autumnicola musiva</name>
    <dbReference type="NCBI Taxonomy" id="3075589"/>
    <lineage>
        <taxon>Bacteria</taxon>
        <taxon>Pseudomonadati</taxon>
        <taxon>Bacteroidota</taxon>
        <taxon>Flavobacteriia</taxon>
        <taxon>Flavobacteriales</taxon>
        <taxon>Flavobacteriaceae</taxon>
        <taxon>Autumnicola</taxon>
    </lineage>
</organism>
<keyword evidence="3 5" id="KW-1133">Transmembrane helix</keyword>
<feature type="transmembrane region" description="Helical" evidence="5">
    <location>
        <begin position="88"/>
        <end position="107"/>
    </location>
</feature>
<dbReference type="InterPro" id="IPR006694">
    <property type="entry name" value="Fatty_acid_hydroxylase"/>
</dbReference>
<feature type="transmembrane region" description="Helical" evidence="5">
    <location>
        <begin position="56"/>
        <end position="76"/>
    </location>
</feature>